<dbReference type="Pfam" id="PF08922">
    <property type="entry name" value="DUF1905"/>
    <property type="match status" value="1"/>
</dbReference>
<dbReference type="OrthoDB" id="9808666at2"/>
<proteinExistence type="predicted"/>
<organism evidence="1 2">
    <name type="scientific">Acinetobacter rongchengensis</name>
    <dbReference type="NCBI Taxonomy" id="2419601"/>
    <lineage>
        <taxon>Bacteria</taxon>
        <taxon>Pseudomonadati</taxon>
        <taxon>Pseudomonadota</taxon>
        <taxon>Gammaproteobacteria</taxon>
        <taxon>Moraxellales</taxon>
        <taxon>Moraxellaceae</taxon>
        <taxon>Acinetobacter</taxon>
    </lineage>
</organism>
<dbReference type="InterPro" id="IPR015018">
    <property type="entry name" value="DUF1905"/>
</dbReference>
<sequence>MIDNEIHFLVESTVQRYSGVGGWHYVIVPKQQSAEIKNYLLQRRSWGLVSITVTLGHSVWKTSIFPDKQSEGYLLPLKAEIRKKEKISLGDRISFSILLSV</sequence>
<dbReference type="SUPFAM" id="SSF141694">
    <property type="entry name" value="AF2212/PG0164-like"/>
    <property type="match status" value="1"/>
</dbReference>
<dbReference type="Proteomes" id="UP000280405">
    <property type="component" value="Unassembled WGS sequence"/>
</dbReference>
<evidence type="ECO:0000313" key="1">
    <source>
        <dbReference type="EMBL" id="RKG37296.1"/>
    </source>
</evidence>
<reference evidence="1 2" key="1">
    <citation type="submission" date="2018-09" db="EMBL/GenBank/DDBJ databases">
        <title>The draft genome of Acinetobacter spp. strains.</title>
        <authorList>
            <person name="Qin J."/>
            <person name="Feng Y."/>
            <person name="Zong Z."/>
        </authorList>
    </citation>
    <scope>NUCLEOTIDE SEQUENCE [LARGE SCALE GENOMIC DNA]</scope>
    <source>
        <strain evidence="1 2">WCHAc060115</strain>
    </source>
</reference>
<name>A0A3A8EV28_9GAMM</name>
<protein>
    <submittedName>
        <fullName evidence="1">DUF1905 domain-containing protein</fullName>
    </submittedName>
</protein>
<dbReference type="Gene3D" id="2.40.30.100">
    <property type="entry name" value="AF2212/PG0164-like"/>
    <property type="match status" value="1"/>
</dbReference>
<dbReference type="AlphaFoldDB" id="A0A3A8EV28"/>
<keyword evidence="2" id="KW-1185">Reference proteome</keyword>
<evidence type="ECO:0000313" key="2">
    <source>
        <dbReference type="Proteomes" id="UP000280405"/>
    </source>
</evidence>
<dbReference type="InterPro" id="IPR037079">
    <property type="entry name" value="AF2212/PG0164-like_sf"/>
</dbReference>
<accession>A0A3A8EV28</accession>
<gene>
    <name evidence="1" type="ORF">D7V20_11300</name>
</gene>
<comment type="caution">
    <text evidence="1">The sequence shown here is derived from an EMBL/GenBank/DDBJ whole genome shotgun (WGS) entry which is preliminary data.</text>
</comment>
<dbReference type="RefSeq" id="WP_120384391.1">
    <property type="nucleotide sequence ID" value="NZ_RAXT01000023.1"/>
</dbReference>
<dbReference type="EMBL" id="RAXT01000023">
    <property type="protein sequence ID" value="RKG37296.1"/>
    <property type="molecule type" value="Genomic_DNA"/>
</dbReference>